<proteinExistence type="predicted"/>
<dbReference type="OrthoDB" id="10577618at2759"/>
<dbReference type="Gene3D" id="1.20.140.150">
    <property type="match status" value="1"/>
</dbReference>
<dbReference type="EMBL" id="REGN01004697">
    <property type="protein sequence ID" value="RNA16471.1"/>
    <property type="molecule type" value="Genomic_DNA"/>
</dbReference>
<reference evidence="2 3" key="1">
    <citation type="journal article" date="2018" name="Sci. Rep.">
        <title>Genomic signatures of local adaptation to the degree of environmental predictability in rotifers.</title>
        <authorList>
            <person name="Franch-Gras L."/>
            <person name="Hahn C."/>
            <person name="Garcia-Roger E.M."/>
            <person name="Carmona M.J."/>
            <person name="Serra M."/>
            <person name="Gomez A."/>
        </authorList>
    </citation>
    <scope>NUCLEOTIDE SEQUENCE [LARGE SCALE GENOMIC DNA]</scope>
    <source>
        <strain evidence="2">HYR1</strain>
    </source>
</reference>
<keyword evidence="1" id="KW-0472">Membrane</keyword>
<keyword evidence="1" id="KW-0812">Transmembrane</keyword>
<dbReference type="InterPro" id="IPR010761">
    <property type="entry name" value="Clc_prot-like"/>
</dbReference>
<sequence length="440" mass="51369">MFKLFSILTVTLVLSLFLGLFSLITNSWNRIKLNNSSAYLEYGLWLLCPNDHYIFSSFIFDQKNCIQFNQKYVDKNVLSAFMQDKSIVDLEPGFMDFVQIFYLIGTCFLFLSTLITISILVYLAIKFDDPDFYLDRCDKFGMFTNQAPQDKLFTQSILEFSLVKIHLRILLVYLFIEFILRLVAVLVFTISSEQYLDLVAQKSYLADLVMERNLQKFTNQKSCSYWLCLVSIFLSFLCQILVLVYQIVNYLKEECHSKRTRVNSSIKSNIMLVKEKKNCHVMTRSNLLSIEPIEVSEDLLSKCDYNLGKTPTLASKLFFIDNDHLRYYNRDSVDRPGSNSSLSQNRLFESVKNLEQSILLDSDNQLNYITKLENMLNDLYSASAKNTLRSENLDFKIFLKSQSENLRPTVSTVSLPNLNAFSDYPFERNFERLIIREKFQ</sequence>
<evidence type="ECO:0000313" key="3">
    <source>
        <dbReference type="Proteomes" id="UP000276133"/>
    </source>
</evidence>
<dbReference type="AlphaFoldDB" id="A0A3M7QZD2"/>
<comment type="caution">
    <text evidence="2">The sequence shown here is derived from an EMBL/GenBank/DDBJ whole genome shotgun (WGS) entry which is preliminary data.</text>
</comment>
<feature type="transmembrane region" description="Helical" evidence="1">
    <location>
        <begin position="170"/>
        <end position="190"/>
    </location>
</feature>
<gene>
    <name evidence="2" type="ORF">BpHYR1_032595</name>
</gene>
<dbReference type="GO" id="GO:0016020">
    <property type="term" value="C:membrane"/>
    <property type="evidence" value="ECO:0007669"/>
    <property type="project" value="InterPro"/>
</dbReference>
<accession>A0A3M7QZD2</accession>
<organism evidence="2 3">
    <name type="scientific">Brachionus plicatilis</name>
    <name type="common">Marine rotifer</name>
    <name type="synonym">Brachionus muelleri</name>
    <dbReference type="NCBI Taxonomy" id="10195"/>
    <lineage>
        <taxon>Eukaryota</taxon>
        <taxon>Metazoa</taxon>
        <taxon>Spiralia</taxon>
        <taxon>Gnathifera</taxon>
        <taxon>Rotifera</taxon>
        <taxon>Eurotatoria</taxon>
        <taxon>Monogononta</taxon>
        <taxon>Pseudotrocha</taxon>
        <taxon>Ploima</taxon>
        <taxon>Brachionidae</taxon>
        <taxon>Brachionus</taxon>
    </lineage>
</organism>
<keyword evidence="3" id="KW-1185">Reference proteome</keyword>
<feature type="transmembrane region" description="Helical" evidence="1">
    <location>
        <begin position="224"/>
        <end position="251"/>
    </location>
</feature>
<keyword evidence="1" id="KW-1133">Transmembrane helix</keyword>
<feature type="transmembrane region" description="Helical" evidence="1">
    <location>
        <begin position="100"/>
        <end position="125"/>
    </location>
</feature>
<protein>
    <submittedName>
        <fullName evidence="2">Uncharacterized protein</fullName>
    </submittedName>
</protein>
<evidence type="ECO:0000313" key="2">
    <source>
        <dbReference type="EMBL" id="RNA16471.1"/>
    </source>
</evidence>
<evidence type="ECO:0000256" key="1">
    <source>
        <dbReference type="SAM" id="Phobius"/>
    </source>
</evidence>
<dbReference type="Pfam" id="PF07062">
    <property type="entry name" value="Clc-like"/>
    <property type="match status" value="1"/>
</dbReference>
<name>A0A3M7QZD2_BRAPC</name>
<dbReference type="Proteomes" id="UP000276133">
    <property type="component" value="Unassembled WGS sequence"/>
</dbReference>